<reference evidence="3" key="1">
    <citation type="submission" date="2016-10" db="EMBL/GenBank/DDBJ databases">
        <authorList>
            <person name="Varghese N."/>
            <person name="Submissions S."/>
        </authorList>
    </citation>
    <scope>NUCLEOTIDE SEQUENCE [LARGE SCALE GENOMIC DNA]</scope>
    <source>
        <strain evidence="3">DSM 45460</strain>
    </source>
</reference>
<accession>A0A1G8ZPW9</accession>
<dbReference type="AlphaFoldDB" id="A0A1G8ZPW9"/>
<feature type="compositionally biased region" description="Low complexity" evidence="1">
    <location>
        <begin position="56"/>
        <end position="65"/>
    </location>
</feature>
<feature type="compositionally biased region" description="Acidic residues" evidence="1">
    <location>
        <begin position="37"/>
        <end position="52"/>
    </location>
</feature>
<dbReference type="EMBL" id="FNFM01000005">
    <property type="protein sequence ID" value="SDK16624.1"/>
    <property type="molecule type" value="Genomic_DNA"/>
</dbReference>
<protein>
    <submittedName>
        <fullName evidence="2">Uncharacterized protein</fullName>
    </submittedName>
</protein>
<keyword evidence="3" id="KW-1185">Reference proteome</keyword>
<evidence type="ECO:0000313" key="3">
    <source>
        <dbReference type="Proteomes" id="UP000199213"/>
    </source>
</evidence>
<evidence type="ECO:0000256" key="1">
    <source>
        <dbReference type="SAM" id="MobiDB-lite"/>
    </source>
</evidence>
<proteinExistence type="predicted"/>
<feature type="region of interest" description="Disordered" evidence="1">
    <location>
        <begin position="26"/>
        <end position="65"/>
    </location>
</feature>
<name>A0A1G8ZPW9_ACTMZ</name>
<gene>
    <name evidence="2" type="ORF">SAMN04487820_10543</name>
</gene>
<dbReference type="Proteomes" id="UP000199213">
    <property type="component" value="Unassembled WGS sequence"/>
</dbReference>
<evidence type="ECO:0000313" key="2">
    <source>
        <dbReference type="EMBL" id="SDK16624.1"/>
    </source>
</evidence>
<organism evidence="2 3">
    <name type="scientific">Actinopolyspora mzabensis</name>
    <dbReference type="NCBI Taxonomy" id="995066"/>
    <lineage>
        <taxon>Bacteria</taxon>
        <taxon>Bacillati</taxon>
        <taxon>Actinomycetota</taxon>
        <taxon>Actinomycetes</taxon>
        <taxon>Actinopolysporales</taxon>
        <taxon>Actinopolysporaceae</taxon>
        <taxon>Actinopolyspora</taxon>
    </lineage>
</organism>
<sequence length="65" mass="6973">MSGSMPSEMRIPGQLRRELVYPLPLVGQRSSRPGERDFEDTPPLDALFEEPPGEPPGAATGVGPV</sequence>